<evidence type="ECO:0000313" key="3">
    <source>
        <dbReference type="Proteomes" id="UP000663855"/>
    </source>
</evidence>
<evidence type="ECO:0000313" key="2">
    <source>
        <dbReference type="EMBL" id="CAF4868405.1"/>
    </source>
</evidence>
<dbReference type="SUPFAM" id="SSF52047">
    <property type="entry name" value="RNI-like"/>
    <property type="match status" value="1"/>
</dbReference>
<dbReference type="Proteomes" id="UP000663855">
    <property type="component" value="Unassembled WGS sequence"/>
</dbReference>
<dbReference type="EMBL" id="CAJOBH010157873">
    <property type="protein sequence ID" value="CAF4868405.1"/>
    <property type="molecule type" value="Genomic_DNA"/>
</dbReference>
<comment type="caution">
    <text evidence="1">The sequence shown here is derived from an EMBL/GenBank/DDBJ whole genome shotgun (WGS) entry which is preliminary data.</text>
</comment>
<dbReference type="AlphaFoldDB" id="A0A815R8I0"/>
<protein>
    <recommendedName>
        <fullName evidence="4">F-box domain-containing protein</fullName>
    </recommendedName>
</protein>
<dbReference type="Proteomes" id="UP000681967">
    <property type="component" value="Unassembled WGS sequence"/>
</dbReference>
<dbReference type="InterPro" id="IPR032675">
    <property type="entry name" value="LRR_dom_sf"/>
</dbReference>
<dbReference type="Gene3D" id="3.80.10.10">
    <property type="entry name" value="Ribonuclease Inhibitor"/>
    <property type="match status" value="1"/>
</dbReference>
<organism evidence="1 3">
    <name type="scientific">Rotaria magnacalcarata</name>
    <dbReference type="NCBI Taxonomy" id="392030"/>
    <lineage>
        <taxon>Eukaryota</taxon>
        <taxon>Metazoa</taxon>
        <taxon>Spiralia</taxon>
        <taxon>Gnathifera</taxon>
        <taxon>Rotifera</taxon>
        <taxon>Eurotatoria</taxon>
        <taxon>Bdelloidea</taxon>
        <taxon>Philodinida</taxon>
        <taxon>Philodinidae</taxon>
        <taxon>Rotaria</taxon>
    </lineage>
</organism>
<dbReference type="EMBL" id="CAJNOV010012037">
    <property type="protein sequence ID" value="CAF1473403.1"/>
    <property type="molecule type" value="Genomic_DNA"/>
</dbReference>
<sequence>MSDGGVSTMEMLPNELILNICMHFTARELYHAFYGLNRRFNSIADNISDLHLTITSNESHEPVWLAFSRVIKLKIENVKQIDFYHFSNIRSLTWIRPSAVQLQKLCSFTYFPYLEQLRVYDICDMPSAAHFHQFVFSNGFPRVRILSLSHINISSPWTISLCLRAINVQNVSDPHLFERILLSCPNLTRLDFHMLRCIEIPMPVSFQHVNLKRLHCTGTLSSRSLENILAIIPGLMQFNINGSIREQPLVYFERLGNTLNFFLPHLNRFDCNFLFTVQYADLIKTRSFLEKFHPCFKHRMKFTKLSYGRIRIHTKSII</sequence>
<reference evidence="1" key="1">
    <citation type="submission" date="2021-02" db="EMBL/GenBank/DDBJ databases">
        <authorList>
            <person name="Nowell W R."/>
        </authorList>
    </citation>
    <scope>NUCLEOTIDE SEQUENCE</scope>
</reference>
<proteinExistence type="predicted"/>
<accession>A0A815R8I0</accession>
<evidence type="ECO:0008006" key="4">
    <source>
        <dbReference type="Google" id="ProtNLM"/>
    </source>
</evidence>
<gene>
    <name evidence="2" type="ORF">BYL167_LOCUS50854</name>
    <name evidence="1" type="ORF">CJN711_LOCUS25774</name>
</gene>
<name>A0A815R8I0_9BILA</name>
<evidence type="ECO:0000313" key="1">
    <source>
        <dbReference type="EMBL" id="CAF1473403.1"/>
    </source>
</evidence>